<dbReference type="RefSeq" id="WP_020875417.1">
    <property type="nucleotide sequence ID" value="NZ_ATHJ01000033.1"/>
</dbReference>
<dbReference type="Pfam" id="PF08734">
    <property type="entry name" value="GYD"/>
    <property type="match status" value="1"/>
</dbReference>
<reference evidence="1 2" key="1">
    <citation type="journal article" date="2013" name="Genome Announc.">
        <title>Draft genome sequences for three mercury-methylating, sulfate-reducing bacteria.</title>
        <authorList>
            <person name="Brown S.D."/>
            <person name="Hurt R.A.Jr."/>
            <person name="Gilmour C.C."/>
            <person name="Elias D.A."/>
        </authorList>
    </citation>
    <scope>NUCLEOTIDE SEQUENCE [LARGE SCALE GENOMIC DNA]</scope>
    <source>
        <strain evidence="1 2">DSM 2059</strain>
    </source>
</reference>
<accession>S7U3X7</accession>
<protein>
    <recommendedName>
        <fullName evidence="3">GYD family protein</fullName>
    </recommendedName>
</protein>
<dbReference type="AlphaFoldDB" id="S7U3X7"/>
<evidence type="ECO:0008006" key="3">
    <source>
        <dbReference type="Google" id="ProtNLM"/>
    </source>
</evidence>
<evidence type="ECO:0000313" key="2">
    <source>
        <dbReference type="Proteomes" id="UP000014977"/>
    </source>
</evidence>
<comment type="caution">
    <text evidence="1">The sequence shown here is derived from an EMBL/GenBank/DDBJ whole genome shotgun (WGS) entry which is preliminary data.</text>
</comment>
<evidence type="ECO:0000313" key="1">
    <source>
        <dbReference type="EMBL" id="EPR44171.1"/>
    </source>
</evidence>
<keyword evidence="2" id="KW-1185">Reference proteome</keyword>
<dbReference type="InterPro" id="IPR014845">
    <property type="entry name" value="GYD/TTHA1554"/>
</dbReference>
<dbReference type="EMBL" id="ATHJ01000033">
    <property type="protein sequence ID" value="EPR44171.1"/>
    <property type="molecule type" value="Genomic_DNA"/>
</dbReference>
<dbReference type="Proteomes" id="UP000014977">
    <property type="component" value="Unassembled WGS sequence"/>
</dbReference>
<proteinExistence type="predicted"/>
<organism evidence="1 2">
    <name type="scientific">Desulfococcus multivorans DSM 2059</name>
    <dbReference type="NCBI Taxonomy" id="1121405"/>
    <lineage>
        <taxon>Bacteria</taxon>
        <taxon>Pseudomonadati</taxon>
        <taxon>Thermodesulfobacteriota</taxon>
        <taxon>Desulfobacteria</taxon>
        <taxon>Desulfobacterales</taxon>
        <taxon>Desulfococcaceae</taxon>
        <taxon>Desulfococcus</taxon>
    </lineage>
</organism>
<dbReference type="eggNOG" id="COG4274">
    <property type="taxonomic scope" value="Bacteria"/>
</dbReference>
<sequence>MSEFVMLTRLSANAVHLPMALEELEKKIMAQIRSECPRVEWLHSYAILGPYDYMDIFRAPDDADAFKVATIIRSYGYAHTEIWGAKEWQAFKALIRDLSREQ</sequence>
<dbReference type="STRING" id="897.B2D07_04230"/>
<name>S7U3X7_DESML</name>
<gene>
    <name evidence="1" type="ORF">dsmv_1121</name>
</gene>
<dbReference type="OrthoDB" id="1550863at2"/>